<evidence type="ECO:0000313" key="1">
    <source>
        <dbReference type="EMBL" id="QJA54537.1"/>
    </source>
</evidence>
<dbReference type="EMBL" id="MT144515">
    <property type="protein sequence ID" value="QJA54537.1"/>
    <property type="molecule type" value="Genomic_DNA"/>
</dbReference>
<proteinExistence type="predicted"/>
<name>A0A6H2A4M5_9ZZZZ</name>
<accession>A0A6H2A4M5</accession>
<reference evidence="1" key="1">
    <citation type="submission" date="2020-03" db="EMBL/GenBank/DDBJ databases">
        <title>The deep terrestrial virosphere.</title>
        <authorList>
            <person name="Holmfeldt K."/>
            <person name="Nilsson E."/>
            <person name="Simone D."/>
            <person name="Lopez-Fernandez M."/>
            <person name="Wu X."/>
            <person name="de Brujin I."/>
            <person name="Lundin D."/>
            <person name="Andersson A."/>
            <person name="Bertilsson S."/>
            <person name="Dopson M."/>
        </authorList>
    </citation>
    <scope>NUCLEOTIDE SEQUENCE</scope>
    <source>
        <strain evidence="1">TM448A05239</strain>
    </source>
</reference>
<sequence length="335" mass="37462">MIKDVNVTHKRLGPLIAMNLVAAKARKCILNVSPAGCGKSAATDTVNTILGGRAKKYTSLTLAGLKHIAEELTEYGGHLIIDDLGTEKSFWSRTSTVTVLASLIHTGYVCKITQAYVLEITNFRGSAGLNIQPVLMNTLVGDEDWVAVIRDKALRYYHLIRPREPKAYLPKPSINWGIPLDEVSGCLTRGKLWFQLITTGLTQWSYARCLEHVPQLLRACAALDQRRQVNTSDYRILSKLLKPMQLERYVLQSFGFEAGRIFDNNVYCILVEIASHGEPTIKTVCEDYKVSPTTVERLVQEAQEWCFIKANSPKKIAPTDTTKQILKIAGVNQKW</sequence>
<protein>
    <submittedName>
        <fullName evidence="1">Uncharacterized protein</fullName>
    </submittedName>
</protein>
<gene>
    <name evidence="1" type="ORF">TM448A05239_0007</name>
</gene>
<dbReference type="AlphaFoldDB" id="A0A6H2A4M5"/>
<organism evidence="1">
    <name type="scientific">viral metagenome</name>
    <dbReference type="NCBI Taxonomy" id="1070528"/>
    <lineage>
        <taxon>unclassified sequences</taxon>
        <taxon>metagenomes</taxon>
        <taxon>organismal metagenomes</taxon>
    </lineage>
</organism>